<feature type="binding site" evidence="7">
    <location>
        <position position="117"/>
    </location>
    <ligand>
        <name>Zn(2+)</name>
        <dbReference type="ChEBI" id="CHEBI:29105"/>
    </ligand>
</feature>
<evidence type="ECO:0000256" key="1">
    <source>
        <dbReference type="ARBA" id="ARBA00004651"/>
    </source>
</evidence>
<dbReference type="HOGENOM" id="CLU_051078_1_1_11"/>
<comment type="subcellular location">
    <subcellularLocation>
        <location evidence="1">Cell membrane</location>
        <topology evidence="1">Multi-pass membrane protein</topology>
    </subcellularLocation>
</comment>
<evidence type="ECO:0000256" key="3">
    <source>
        <dbReference type="ARBA" id="ARBA00022475"/>
    </source>
</evidence>
<dbReference type="NCBIfam" id="TIGR01065">
    <property type="entry name" value="hlyIII"/>
    <property type="match status" value="1"/>
</dbReference>
<keyword evidence="5 8" id="KW-1133">Transmembrane helix</keyword>
<dbReference type="EMBL" id="CP002628">
    <property type="protein sequence ID" value="AEB06297.1"/>
    <property type="molecule type" value="Genomic_DNA"/>
</dbReference>
<dbReference type="PANTHER" id="PTHR20855">
    <property type="entry name" value="ADIPOR/PROGESTIN RECEPTOR-RELATED"/>
    <property type="match status" value="1"/>
</dbReference>
<comment type="similarity">
    <text evidence="2">Belongs to the UPF0073 (Hly-III) family.</text>
</comment>
<dbReference type="Pfam" id="PF03006">
    <property type="entry name" value="HlyIII"/>
    <property type="match status" value="1"/>
</dbReference>
<dbReference type="GO" id="GO:0046872">
    <property type="term" value="F:metal ion binding"/>
    <property type="evidence" value="ECO:0007669"/>
    <property type="project" value="UniProtKB-KW"/>
</dbReference>
<reference evidence="10" key="1">
    <citation type="journal article" date="2013" name="Stand. Genomic Sci.">
        <title>Complete genome sequence of Coriobacterium glomerans type strain (PW2(T)) from the midgut of Pyrrhocoris apterus L. (red soldier bug).</title>
        <authorList>
            <person name="Stackebrandt E."/>
            <person name="Zeytun A."/>
            <person name="Lapidus A."/>
            <person name="Nolan M."/>
            <person name="Lucas S."/>
            <person name="Hammon N."/>
            <person name="Deshpande S."/>
            <person name="Cheng J.F."/>
            <person name="Tapia R."/>
            <person name="Goodwin L.A."/>
            <person name="Pitluck S."/>
            <person name="Liolios K."/>
            <person name="Pagani I."/>
            <person name="Ivanova N."/>
            <person name="Mavromatis K."/>
            <person name="Mikhailova N."/>
            <person name="Huntemann M."/>
            <person name="Pati A."/>
            <person name="Chen A."/>
            <person name="Palaniappan K."/>
            <person name="Chang Y.J."/>
            <person name="Land M."/>
            <person name="Hauser L."/>
            <person name="Rohde M."/>
            <person name="Pukall R."/>
            <person name="Goker M."/>
            <person name="Detter J.C."/>
            <person name="Woyke T."/>
            <person name="Bristow J."/>
            <person name="Eisen J.A."/>
            <person name="Markowitz V."/>
            <person name="Hugenholtz P."/>
            <person name="Kyrpides N.C."/>
            <person name="Klenk H.P."/>
        </authorList>
    </citation>
    <scope>NUCLEOTIDE SEQUENCE</scope>
    <source>
        <strain evidence="10">ATCC 49209 / DSM 20642 / JCM 10262 / PW2</strain>
    </source>
</reference>
<feature type="transmembrane region" description="Helical" evidence="8">
    <location>
        <begin position="212"/>
        <end position="233"/>
    </location>
</feature>
<dbReference type="STRING" id="700015.Corgl_0170"/>
<dbReference type="KEGG" id="cgo:Corgl_0170"/>
<feature type="transmembrane region" description="Helical" evidence="8">
    <location>
        <begin position="245"/>
        <end position="262"/>
    </location>
</feature>
<keyword evidence="3" id="KW-1003">Cell membrane</keyword>
<keyword evidence="10" id="KW-1185">Reference proteome</keyword>
<evidence type="ECO:0000256" key="8">
    <source>
        <dbReference type="SAM" id="Phobius"/>
    </source>
</evidence>
<feature type="transmembrane region" description="Helical" evidence="8">
    <location>
        <begin position="158"/>
        <end position="178"/>
    </location>
</feature>
<organism evidence="9 10">
    <name type="scientific">Coriobacterium glomerans (strain ATCC 49209 / DSM 20642 / JCM 10262 / PW2)</name>
    <dbReference type="NCBI Taxonomy" id="700015"/>
    <lineage>
        <taxon>Bacteria</taxon>
        <taxon>Bacillati</taxon>
        <taxon>Actinomycetota</taxon>
        <taxon>Coriobacteriia</taxon>
        <taxon>Coriobacteriales</taxon>
        <taxon>Coriobacteriaceae</taxon>
        <taxon>Coriobacterium</taxon>
    </lineage>
</organism>
<gene>
    <name evidence="9" type="ordered locus">Corgl_0170</name>
</gene>
<dbReference type="GO" id="GO:0140911">
    <property type="term" value="F:pore-forming activity"/>
    <property type="evidence" value="ECO:0007669"/>
    <property type="project" value="InterPro"/>
</dbReference>
<dbReference type="InterPro" id="IPR005744">
    <property type="entry name" value="Hy-lIII"/>
</dbReference>
<sequence length="263" mass="27677">MNGPSGTSEAQQGGSVADGTACGDGSAVCAPQCERPRSSAPDDVGKPRNPHDLFGYTIGEEIANAITHGIGAALSIAGLVLLIVKAAADGAHAQAVVSAAVFGSTLIAEYLASTLYHAITAPAAKRVLRVIDHSCIYLLIAGSYTPFLLVTLASDGGIVMFAVIWLAALAGIVFEVAMRERQPRWLTTGIYLVMGWIIVFRLPQLLALLDSAAVALLVAGGISYTIGTAFYLMKRIPYMHSVFHLWVLAGSIFQFMAVVLFVI</sequence>
<proteinExistence type="inferred from homology"/>
<protein>
    <submittedName>
        <fullName evidence="9">Channel protein, hemolysin III family</fullName>
    </submittedName>
</protein>
<evidence type="ECO:0000313" key="10">
    <source>
        <dbReference type="Proteomes" id="UP000006851"/>
    </source>
</evidence>
<dbReference type="GO" id="GO:0005886">
    <property type="term" value="C:plasma membrane"/>
    <property type="evidence" value="ECO:0007669"/>
    <property type="project" value="UniProtKB-SubCell"/>
</dbReference>
<keyword evidence="7" id="KW-0479">Metal-binding</keyword>
<name>F2NAB1_CORGP</name>
<dbReference type="AlphaFoldDB" id="F2NAB1"/>
<feature type="transmembrane region" description="Helical" evidence="8">
    <location>
        <begin position="62"/>
        <end position="84"/>
    </location>
</feature>
<keyword evidence="4 8" id="KW-0812">Transmembrane</keyword>
<keyword evidence="6 8" id="KW-0472">Membrane</keyword>
<dbReference type="eggNOG" id="COG1272">
    <property type="taxonomic scope" value="Bacteria"/>
</dbReference>
<feature type="binding site" evidence="7">
    <location>
        <position position="240"/>
    </location>
    <ligand>
        <name>Zn(2+)</name>
        <dbReference type="ChEBI" id="CHEBI:29105"/>
    </ligand>
</feature>
<feature type="binding site" evidence="7">
    <location>
        <position position="244"/>
    </location>
    <ligand>
        <name>Zn(2+)</name>
        <dbReference type="ChEBI" id="CHEBI:29105"/>
    </ligand>
</feature>
<dbReference type="InterPro" id="IPR004254">
    <property type="entry name" value="AdipoR/HlyIII-related"/>
</dbReference>
<accession>F2NAB1</accession>
<evidence type="ECO:0000313" key="9">
    <source>
        <dbReference type="EMBL" id="AEB06297.1"/>
    </source>
</evidence>
<dbReference type="PANTHER" id="PTHR20855:SF3">
    <property type="entry name" value="LD03007P"/>
    <property type="match status" value="1"/>
</dbReference>
<evidence type="ECO:0000256" key="4">
    <source>
        <dbReference type="ARBA" id="ARBA00022692"/>
    </source>
</evidence>
<evidence type="ECO:0000256" key="6">
    <source>
        <dbReference type="ARBA" id="ARBA00023136"/>
    </source>
</evidence>
<evidence type="ECO:0000256" key="2">
    <source>
        <dbReference type="ARBA" id="ARBA00008488"/>
    </source>
</evidence>
<keyword evidence="7" id="KW-0862">Zinc</keyword>
<dbReference type="Proteomes" id="UP000006851">
    <property type="component" value="Chromosome"/>
</dbReference>
<feature type="transmembrane region" description="Helical" evidence="8">
    <location>
        <begin position="185"/>
        <end position="206"/>
    </location>
</feature>
<evidence type="ECO:0000256" key="7">
    <source>
        <dbReference type="PIRSR" id="PIRSR604254-1"/>
    </source>
</evidence>
<evidence type="ECO:0000256" key="5">
    <source>
        <dbReference type="ARBA" id="ARBA00022989"/>
    </source>
</evidence>